<dbReference type="InterPro" id="IPR036388">
    <property type="entry name" value="WH-like_DNA-bd_sf"/>
</dbReference>
<dbReference type="PANTHER" id="PTHR33221">
    <property type="entry name" value="WINGED HELIX-TURN-HELIX TRANSCRIPTIONAL REGULATOR, RRF2 FAMILY"/>
    <property type="match status" value="1"/>
</dbReference>
<gene>
    <name evidence="1" type="ORF">F8S09_12350</name>
</gene>
<evidence type="ECO:0000313" key="1">
    <source>
        <dbReference type="EMBL" id="MPY67466.1"/>
    </source>
</evidence>
<dbReference type="NCBIfam" id="TIGR00738">
    <property type="entry name" value="rrf2_super"/>
    <property type="match status" value="1"/>
</dbReference>
<evidence type="ECO:0000313" key="2">
    <source>
        <dbReference type="Proteomes" id="UP000484842"/>
    </source>
</evidence>
<dbReference type="InterPro" id="IPR000944">
    <property type="entry name" value="Tscrpt_reg_Rrf2"/>
</dbReference>
<dbReference type="RefSeq" id="WP_152871801.1">
    <property type="nucleotide sequence ID" value="NZ_WBSL01000006.1"/>
</dbReference>
<protein>
    <submittedName>
        <fullName evidence="1">Rrf2 family transcriptional regulator</fullName>
    </submittedName>
</protein>
<dbReference type="PROSITE" id="PS01332">
    <property type="entry name" value="HTH_RRF2_1"/>
    <property type="match status" value="1"/>
</dbReference>
<dbReference type="AlphaFoldDB" id="A0A7X1TSH7"/>
<dbReference type="GO" id="GO:0003700">
    <property type="term" value="F:DNA-binding transcription factor activity"/>
    <property type="evidence" value="ECO:0007669"/>
    <property type="project" value="TreeGrafter"/>
</dbReference>
<organism evidence="1 2">
    <name type="scientific">Deinococcus terrestris</name>
    <dbReference type="NCBI Taxonomy" id="2651870"/>
    <lineage>
        <taxon>Bacteria</taxon>
        <taxon>Thermotogati</taxon>
        <taxon>Deinococcota</taxon>
        <taxon>Deinococci</taxon>
        <taxon>Deinococcales</taxon>
        <taxon>Deinococcaceae</taxon>
        <taxon>Deinococcus</taxon>
    </lineage>
</organism>
<dbReference type="InterPro" id="IPR030489">
    <property type="entry name" value="TR_Rrf2-type_CS"/>
</dbReference>
<name>A0A7X1TSH7_9DEIO</name>
<dbReference type="GO" id="GO:0005829">
    <property type="term" value="C:cytosol"/>
    <property type="evidence" value="ECO:0007669"/>
    <property type="project" value="TreeGrafter"/>
</dbReference>
<dbReference type="Gene3D" id="1.10.10.10">
    <property type="entry name" value="Winged helix-like DNA-binding domain superfamily/Winged helix DNA-binding domain"/>
    <property type="match status" value="1"/>
</dbReference>
<dbReference type="PROSITE" id="PS51197">
    <property type="entry name" value="HTH_RRF2_2"/>
    <property type="match status" value="1"/>
</dbReference>
<accession>A0A7X1TSH7</accession>
<dbReference type="PANTHER" id="PTHR33221:SF13">
    <property type="entry name" value="TRANSCRIPTIONAL REGULATOR-RELATED"/>
    <property type="match status" value="1"/>
</dbReference>
<proteinExistence type="predicted"/>
<dbReference type="Proteomes" id="UP000484842">
    <property type="component" value="Unassembled WGS sequence"/>
</dbReference>
<sequence length="147" mass="15756">MFSQTTEYALRAVVTLAGAEGQPLTTAEIAARTKVPPGYLSKVLQTLGRAGLIKAARGLRGGYRLSRPAANICMLEVVNAVEPLARISECPLGRPDHTSLCPLHRRIDEAVAATERQLASTTLEELIEPVPGHPEAPVWPVPEQSIS</sequence>
<dbReference type="EMBL" id="WBSL01000006">
    <property type="protein sequence ID" value="MPY67466.1"/>
    <property type="molecule type" value="Genomic_DNA"/>
</dbReference>
<comment type="caution">
    <text evidence="1">The sequence shown here is derived from an EMBL/GenBank/DDBJ whole genome shotgun (WGS) entry which is preliminary data.</text>
</comment>
<dbReference type="Pfam" id="PF02082">
    <property type="entry name" value="Rrf2"/>
    <property type="match status" value="1"/>
</dbReference>
<reference evidence="1 2" key="1">
    <citation type="submission" date="2019-10" db="EMBL/GenBank/DDBJ databases">
        <title>Deinococcus sp. isolated from soil.</title>
        <authorList>
            <person name="Li Y."/>
            <person name="Wang J."/>
        </authorList>
    </citation>
    <scope>NUCLEOTIDE SEQUENCE [LARGE SCALE GENOMIC DNA]</scope>
    <source>
        <strain evidence="1 2">SDU3-2</strain>
    </source>
</reference>
<dbReference type="InterPro" id="IPR036390">
    <property type="entry name" value="WH_DNA-bd_sf"/>
</dbReference>
<keyword evidence="2" id="KW-1185">Reference proteome</keyword>
<dbReference type="SUPFAM" id="SSF46785">
    <property type="entry name" value="Winged helix' DNA-binding domain"/>
    <property type="match status" value="1"/>
</dbReference>